<gene>
    <name evidence="1" type="ORF">EUGRSUZ_A01093</name>
</gene>
<reference evidence="1" key="1">
    <citation type="submission" date="2013-07" db="EMBL/GenBank/DDBJ databases">
        <title>The genome of Eucalyptus grandis.</title>
        <authorList>
            <person name="Schmutz J."/>
            <person name="Hayes R."/>
            <person name="Myburg A."/>
            <person name="Tuskan G."/>
            <person name="Grattapaglia D."/>
            <person name="Rokhsar D.S."/>
        </authorList>
    </citation>
    <scope>NUCLEOTIDE SEQUENCE</scope>
    <source>
        <tissue evidence="1">Leaf extractions</tissue>
    </source>
</reference>
<dbReference type="AlphaFoldDB" id="A0A059DDT3"/>
<sequence>MKSSYTMTSGVFGVLYLVLVHCICIHKIHVSTLTQKAFNALTKGSNHLSSSRNSSPLRRFLNLFFFNEFRQARFV</sequence>
<proteinExistence type="predicted"/>
<accession>A0A059DDT3</accession>
<evidence type="ECO:0000313" key="1">
    <source>
        <dbReference type="EMBL" id="KCW88737.1"/>
    </source>
</evidence>
<protein>
    <submittedName>
        <fullName evidence="1">Uncharacterized protein</fullName>
    </submittedName>
</protein>
<name>A0A059DDT3_EUCGR</name>
<organism evidence="1">
    <name type="scientific">Eucalyptus grandis</name>
    <name type="common">Flooded gum</name>
    <dbReference type="NCBI Taxonomy" id="71139"/>
    <lineage>
        <taxon>Eukaryota</taxon>
        <taxon>Viridiplantae</taxon>
        <taxon>Streptophyta</taxon>
        <taxon>Embryophyta</taxon>
        <taxon>Tracheophyta</taxon>
        <taxon>Spermatophyta</taxon>
        <taxon>Magnoliopsida</taxon>
        <taxon>eudicotyledons</taxon>
        <taxon>Gunneridae</taxon>
        <taxon>Pentapetalae</taxon>
        <taxon>rosids</taxon>
        <taxon>malvids</taxon>
        <taxon>Myrtales</taxon>
        <taxon>Myrtaceae</taxon>
        <taxon>Myrtoideae</taxon>
        <taxon>Eucalypteae</taxon>
        <taxon>Eucalyptus</taxon>
    </lineage>
</organism>
<dbReference type="Gramene" id="KCW88737">
    <property type="protein sequence ID" value="KCW88737"/>
    <property type="gene ID" value="EUGRSUZ_A01093"/>
</dbReference>
<dbReference type="EMBL" id="KK198753">
    <property type="protein sequence ID" value="KCW88737.1"/>
    <property type="molecule type" value="Genomic_DNA"/>
</dbReference>
<dbReference type="InParanoid" id="A0A059DDT3"/>